<keyword evidence="2" id="KW-0489">Methyltransferase</keyword>
<protein>
    <submittedName>
        <fullName evidence="2">5-methyltetrahydropteroyltriglutamate--homocysteine methyltransferase</fullName>
        <ecNumber evidence="2">2.1.1.14</ecNumber>
    </submittedName>
</protein>
<gene>
    <name evidence="2" type="primary">metE</name>
    <name evidence="2" type="ORF">CNEONATNEC25_02657</name>
</gene>
<dbReference type="NCBIfam" id="NF005085">
    <property type="entry name" value="PRK06520.1"/>
    <property type="match status" value="1"/>
</dbReference>
<organism evidence="2 3">
    <name type="scientific">Clostridium neonatale</name>
    <dbReference type="NCBI Taxonomy" id="137838"/>
    <lineage>
        <taxon>Bacteria</taxon>
        <taxon>Bacillati</taxon>
        <taxon>Bacillota</taxon>
        <taxon>Clostridia</taxon>
        <taxon>Eubacteriales</taxon>
        <taxon>Clostridiaceae</taxon>
        <taxon>Clostridium</taxon>
    </lineage>
</organism>
<dbReference type="SUPFAM" id="SSF51726">
    <property type="entry name" value="UROD/MetE-like"/>
    <property type="match status" value="1"/>
</dbReference>
<dbReference type="Pfam" id="PF01717">
    <property type="entry name" value="Meth_synt_2"/>
    <property type="match status" value="2"/>
</dbReference>
<dbReference type="AlphaFoldDB" id="A0A650MEH3"/>
<evidence type="ECO:0000313" key="2">
    <source>
        <dbReference type="EMBL" id="VCT85056.1"/>
    </source>
</evidence>
<feature type="domain" description="Cobalamin-independent methionine synthase MetE C-terminal/archaeal" evidence="1">
    <location>
        <begin position="38"/>
        <end position="96"/>
    </location>
</feature>
<dbReference type="CDD" id="cd03311">
    <property type="entry name" value="CIMS_C_terminal_like"/>
    <property type="match status" value="1"/>
</dbReference>
<dbReference type="GO" id="GO:0032259">
    <property type="term" value="P:methylation"/>
    <property type="evidence" value="ECO:0007669"/>
    <property type="project" value="UniProtKB-KW"/>
</dbReference>
<dbReference type="InterPro" id="IPR038071">
    <property type="entry name" value="UROD/MetE-like_sf"/>
</dbReference>
<dbReference type="PANTHER" id="PTHR43844:SF1">
    <property type="entry name" value="METHIONINE SYNTHASE"/>
    <property type="match status" value="1"/>
</dbReference>
<dbReference type="Proteomes" id="UP000431451">
    <property type="component" value="Unassembled WGS sequence"/>
</dbReference>
<dbReference type="InterPro" id="IPR002629">
    <property type="entry name" value="Met_Synth_C/arc"/>
</dbReference>
<accession>A0A650MEH3</accession>
<feature type="domain" description="Cobalamin-independent methionine synthase MetE C-terminal/archaeal" evidence="1">
    <location>
        <begin position="190"/>
        <end position="392"/>
    </location>
</feature>
<dbReference type="GO" id="GO:0003871">
    <property type="term" value="F:5-methyltetrahydropteroyltriglutamate-homocysteine S-methyltransferase activity"/>
    <property type="evidence" value="ECO:0007669"/>
    <property type="project" value="UniProtKB-EC"/>
</dbReference>
<dbReference type="GO" id="GO:0009086">
    <property type="term" value="P:methionine biosynthetic process"/>
    <property type="evidence" value="ECO:0007669"/>
    <property type="project" value="InterPro"/>
</dbReference>
<dbReference type="Gene3D" id="3.20.20.210">
    <property type="match status" value="1"/>
</dbReference>
<reference evidence="2 3" key="1">
    <citation type="submission" date="2018-06" db="EMBL/GenBank/DDBJ databases">
        <authorList>
            <consortium name="IHU Genomes"/>
        </authorList>
    </citation>
    <scope>NUCLEOTIDE SEQUENCE [LARGE SCALE GENOMIC DNA]</scope>
    <source>
        <strain evidence="2 3">NEC25</strain>
    </source>
</reference>
<dbReference type="GO" id="GO:0008270">
    <property type="term" value="F:zinc ion binding"/>
    <property type="evidence" value="ECO:0007669"/>
    <property type="project" value="InterPro"/>
</dbReference>
<evidence type="ECO:0000313" key="3">
    <source>
        <dbReference type="Proteomes" id="UP000431451"/>
    </source>
</evidence>
<dbReference type="EC" id="2.1.1.14" evidence="2"/>
<dbReference type="EMBL" id="UWJD01000002">
    <property type="protein sequence ID" value="VCT85056.1"/>
    <property type="molecule type" value="Genomic_DNA"/>
</dbReference>
<name>A0A650MEH3_9CLOT</name>
<sequence length="396" mass="44831">MITSIKIFDKRLFFKFRLTTFIGGIIMNNNAPFKYDIVGSFLRPDYLKKARSEYVNGKITAEELKKVENAAITDLITKQKAAGLSVITDGEFRRSSWHLDFMWAFNGVGHEKTKCGIPFDGEAALIDDTFLIGKVSAHNHPFVEHFKFVKQFEDDNTVARQTIPAPAQFLFQMIIPGNLGKTKAIYPNEEELILDIADGYKKVIRDLYAAGCRNIQFDDCTWGVCVDPNACLILGTDEDGLQDNIEKLIRINNLAIEGKPEDLVINTHICRGNFHSTWACQGGYDSVAKDLFAKENVQAFYLEFDDERSGDFESLKYVGKDKKVVLGLITTKSPVLENKDDIIKRIKEASKYIPLERLCLSPQCGFASTEEGNKLTEEEQWAKLKLVQEVAKEVWK</sequence>
<evidence type="ECO:0000259" key="1">
    <source>
        <dbReference type="Pfam" id="PF01717"/>
    </source>
</evidence>
<dbReference type="PANTHER" id="PTHR43844">
    <property type="entry name" value="METHIONINE SYNTHASE"/>
    <property type="match status" value="1"/>
</dbReference>
<keyword evidence="2" id="KW-0808">Transferase</keyword>
<proteinExistence type="predicted"/>